<dbReference type="Gene3D" id="1.10.1740.10">
    <property type="match status" value="1"/>
</dbReference>
<keyword evidence="3" id="KW-0731">Sigma factor</keyword>
<dbReference type="InterPro" id="IPR014284">
    <property type="entry name" value="RNA_pol_sigma-70_dom"/>
</dbReference>
<evidence type="ECO:0000256" key="5">
    <source>
        <dbReference type="ARBA" id="ARBA00023163"/>
    </source>
</evidence>
<sequence>MFTTRRTLLQKLNAGSQVAWADFDQTYRKLILLRGRDRGLREDELDDLIQTVLINIFKQNSIFKYDGTKGRFRDYLKTIIDRRSFDLIRKRKNALESLNDLSDKGIVLSSDDYDNAEKHWDEEWQKHLLEQAIQYISTEVQAQTITIFRLLSQQYYSPEQVADELDINVDAVYVAKHRMLKRIKPVLKQMDS</sequence>
<evidence type="ECO:0000256" key="4">
    <source>
        <dbReference type="ARBA" id="ARBA00023125"/>
    </source>
</evidence>
<dbReference type="InterPro" id="IPR013325">
    <property type="entry name" value="RNA_pol_sigma_r2"/>
</dbReference>
<evidence type="ECO:0000256" key="1">
    <source>
        <dbReference type="ARBA" id="ARBA00010641"/>
    </source>
</evidence>
<dbReference type="Gene3D" id="1.10.10.10">
    <property type="entry name" value="Winged helix-like DNA-binding domain superfamily/Winged helix DNA-binding domain"/>
    <property type="match status" value="1"/>
</dbReference>
<reference evidence="7 8" key="1">
    <citation type="submission" date="2023-02" db="EMBL/GenBank/DDBJ databases">
        <title>Genome sequence of Lentisphaera profundi SAORIC-696.</title>
        <authorList>
            <person name="Kim e."/>
            <person name="Cho J.-C."/>
            <person name="Choi A."/>
            <person name="Kang I."/>
        </authorList>
    </citation>
    <scope>NUCLEOTIDE SEQUENCE [LARGE SCALE GENOMIC DNA]</scope>
    <source>
        <strain evidence="7 8">SAORIC-696</strain>
    </source>
</reference>
<name>A0ABY7VUQ0_9BACT</name>
<evidence type="ECO:0000313" key="7">
    <source>
        <dbReference type="EMBL" id="WDE97940.1"/>
    </source>
</evidence>
<evidence type="ECO:0000256" key="3">
    <source>
        <dbReference type="ARBA" id="ARBA00023082"/>
    </source>
</evidence>
<proteinExistence type="inferred from homology"/>
<evidence type="ECO:0000256" key="2">
    <source>
        <dbReference type="ARBA" id="ARBA00023015"/>
    </source>
</evidence>
<dbReference type="Proteomes" id="UP001214250">
    <property type="component" value="Chromosome 2"/>
</dbReference>
<feature type="domain" description="RNA polymerase sigma-70 region 2" evidence="6">
    <location>
        <begin position="41"/>
        <end position="92"/>
    </location>
</feature>
<accession>A0ABY7VUQ0</accession>
<keyword evidence="2" id="KW-0805">Transcription regulation</keyword>
<evidence type="ECO:0000259" key="6">
    <source>
        <dbReference type="Pfam" id="PF04542"/>
    </source>
</evidence>
<comment type="similarity">
    <text evidence="1">Belongs to the sigma-70 factor family. ECF subfamily.</text>
</comment>
<dbReference type="SUPFAM" id="SSF88659">
    <property type="entry name" value="Sigma3 and sigma4 domains of RNA polymerase sigma factors"/>
    <property type="match status" value="1"/>
</dbReference>
<organism evidence="7 8">
    <name type="scientific">Lentisphaera profundi</name>
    <dbReference type="NCBI Taxonomy" id="1658616"/>
    <lineage>
        <taxon>Bacteria</taxon>
        <taxon>Pseudomonadati</taxon>
        <taxon>Lentisphaerota</taxon>
        <taxon>Lentisphaeria</taxon>
        <taxon>Lentisphaerales</taxon>
        <taxon>Lentisphaeraceae</taxon>
        <taxon>Lentisphaera</taxon>
    </lineage>
</organism>
<dbReference type="InterPro" id="IPR013324">
    <property type="entry name" value="RNA_pol_sigma_r3/r4-like"/>
</dbReference>
<dbReference type="EMBL" id="CP117812">
    <property type="protein sequence ID" value="WDE97940.1"/>
    <property type="molecule type" value="Genomic_DNA"/>
</dbReference>
<keyword evidence="4" id="KW-0238">DNA-binding</keyword>
<dbReference type="InterPro" id="IPR007627">
    <property type="entry name" value="RNA_pol_sigma70_r2"/>
</dbReference>
<dbReference type="InterPro" id="IPR039425">
    <property type="entry name" value="RNA_pol_sigma-70-like"/>
</dbReference>
<keyword evidence="8" id="KW-1185">Reference proteome</keyword>
<evidence type="ECO:0000313" key="8">
    <source>
        <dbReference type="Proteomes" id="UP001214250"/>
    </source>
</evidence>
<dbReference type="PANTHER" id="PTHR43133:SF8">
    <property type="entry name" value="RNA POLYMERASE SIGMA FACTOR HI_1459-RELATED"/>
    <property type="match status" value="1"/>
</dbReference>
<dbReference type="RefSeq" id="WP_274152634.1">
    <property type="nucleotide sequence ID" value="NZ_CP117812.1"/>
</dbReference>
<dbReference type="InterPro" id="IPR036388">
    <property type="entry name" value="WH-like_DNA-bd_sf"/>
</dbReference>
<dbReference type="Pfam" id="PF04542">
    <property type="entry name" value="Sigma70_r2"/>
    <property type="match status" value="1"/>
</dbReference>
<dbReference type="SUPFAM" id="SSF88946">
    <property type="entry name" value="Sigma2 domain of RNA polymerase sigma factors"/>
    <property type="match status" value="1"/>
</dbReference>
<keyword evidence="5" id="KW-0804">Transcription</keyword>
<protein>
    <submittedName>
        <fullName evidence="7">Sigma-70 family RNA polymerase sigma factor</fullName>
    </submittedName>
</protein>
<dbReference type="NCBIfam" id="TIGR02937">
    <property type="entry name" value="sigma70-ECF"/>
    <property type="match status" value="1"/>
</dbReference>
<dbReference type="PANTHER" id="PTHR43133">
    <property type="entry name" value="RNA POLYMERASE ECF-TYPE SIGMA FACTO"/>
    <property type="match status" value="1"/>
</dbReference>
<gene>
    <name evidence="7" type="ORF">PQO03_19115</name>
</gene>